<protein>
    <submittedName>
        <fullName evidence="7">Deoxyribodipyrimidine photo-lyase</fullName>
        <ecNumber evidence="7">4.1.99.3</ecNumber>
    </submittedName>
</protein>
<dbReference type="InterPro" id="IPR005101">
    <property type="entry name" value="Cryptochr/Photolyase_FAD-bd"/>
</dbReference>
<dbReference type="InterPro" id="IPR014729">
    <property type="entry name" value="Rossmann-like_a/b/a_fold"/>
</dbReference>
<evidence type="ECO:0000259" key="6">
    <source>
        <dbReference type="PROSITE" id="PS51645"/>
    </source>
</evidence>
<evidence type="ECO:0000256" key="3">
    <source>
        <dbReference type="ARBA" id="ARBA00022827"/>
    </source>
</evidence>
<dbReference type="EC" id="4.1.99.3" evidence="7"/>
<comment type="similarity">
    <text evidence="5">Belongs to the DNA photolyase family.</text>
</comment>
<dbReference type="Gene3D" id="1.10.579.10">
    <property type="entry name" value="DNA Cyclobutane Dipyrimidine Photolyase, subunit A, domain 3"/>
    <property type="match status" value="1"/>
</dbReference>
<dbReference type="RefSeq" id="WP_319971780.1">
    <property type="nucleotide sequence ID" value="NZ_JAXAVW010000049.1"/>
</dbReference>
<dbReference type="PANTHER" id="PTHR11455">
    <property type="entry name" value="CRYPTOCHROME"/>
    <property type="match status" value="1"/>
</dbReference>
<dbReference type="Gene3D" id="1.25.40.80">
    <property type="match status" value="1"/>
</dbReference>
<keyword evidence="4 5" id="KW-0157">Chromophore</keyword>
<dbReference type="Proteomes" id="UP001285521">
    <property type="component" value="Unassembled WGS sequence"/>
</dbReference>
<dbReference type="PANTHER" id="PTHR11455:SF9">
    <property type="entry name" value="CRYPTOCHROME CIRCADIAN CLOCK 5 ISOFORM X1"/>
    <property type="match status" value="1"/>
</dbReference>
<dbReference type="InterPro" id="IPR006050">
    <property type="entry name" value="DNA_photolyase_N"/>
</dbReference>
<evidence type="ECO:0000256" key="1">
    <source>
        <dbReference type="ARBA" id="ARBA00001974"/>
    </source>
</evidence>
<dbReference type="PRINTS" id="PR00147">
    <property type="entry name" value="DNAPHOTLYASE"/>
</dbReference>
<comment type="caution">
    <text evidence="7">The sequence shown here is derived from an EMBL/GenBank/DDBJ whole genome shotgun (WGS) entry which is preliminary data.</text>
</comment>
<dbReference type="SUPFAM" id="SSF48173">
    <property type="entry name" value="Cryptochrome/photolyase FAD-binding domain"/>
    <property type="match status" value="1"/>
</dbReference>
<keyword evidence="7" id="KW-0456">Lyase</keyword>
<dbReference type="InterPro" id="IPR036155">
    <property type="entry name" value="Crypto/Photolyase_N_sf"/>
</dbReference>
<dbReference type="PROSITE" id="PS00394">
    <property type="entry name" value="DNA_PHOTOLYASES_1_1"/>
    <property type="match status" value="1"/>
</dbReference>
<dbReference type="Pfam" id="PF03441">
    <property type="entry name" value="FAD_binding_7"/>
    <property type="match status" value="1"/>
</dbReference>
<dbReference type="Gene3D" id="3.40.50.620">
    <property type="entry name" value="HUPs"/>
    <property type="match status" value="1"/>
</dbReference>
<gene>
    <name evidence="7" type="ORF">SK803_41880</name>
</gene>
<dbReference type="SUPFAM" id="SSF52425">
    <property type="entry name" value="Cryptochrome/photolyase, N-terminal domain"/>
    <property type="match status" value="1"/>
</dbReference>
<evidence type="ECO:0000313" key="8">
    <source>
        <dbReference type="Proteomes" id="UP001285521"/>
    </source>
</evidence>
<evidence type="ECO:0000256" key="5">
    <source>
        <dbReference type="RuleBase" id="RU004182"/>
    </source>
</evidence>
<dbReference type="PROSITE" id="PS51645">
    <property type="entry name" value="PHR_CRY_ALPHA_BETA"/>
    <property type="match status" value="1"/>
</dbReference>
<dbReference type="GO" id="GO:0003904">
    <property type="term" value="F:deoxyribodipyrimidine photo-lyase activity"/>
    <property type="evidence" value="ECO:0007669"/>
    <property type="project" value="UniProtKB-EC"/>
</dbReference>
<dbReference type="EMBL" id="JAXAVW010000049">
    <property type="protein sequence ID" value="MDX8036785.1"/>
    <property type="molecule type" value="Genomic_DNA"/>
</dbReference>
<dbReference type="InterPro" id="IPR002081">
    <property type="entry name" value="Cryptochrome/DNA_photolyase_1"/>
</dbReference>
<dbReference type="InterPro" id="IPR018394">
    <property type="entry name" value="DNA_photolyase_1_CS_C"/>
</dbReference>
<dbReference type="Pfam" id="PF00875">
    <property type="entry name" value="DNA_photolyase"/>
    <property type="match status" value="1"/>
</dbReference>
<dbReference type="InterPro" id="IPR036134">
    <property type="entry name" value="Crypto/Photolyase_FAD-like_sf"/>
</dbReference>
<accession>A0ABU4TF17</accession>
<keyword evidence="3 5" id="KW-0274">FAD</keyword>
<proteinExistence type="inferred from homology"/>
<organism evidence="7 8">
    <name type="scientific">Lentzea miocenica</name>
    <dbReference type="NCBI Taxonomy" id="3095431"/>
    <lineage>
        <taxon>Bacteria</taxon>
        <taxon>Bacillati</taxon>
        <taxon>Actinomycetota</taxon>
        <taxon>Actinomycetes</taxon>
        <taxon>Pseudonocardiales</taxon>
        <taxon>Pseudonocardiaceae</taxon>
        <taxon>Lentzea</taxon>
    </lineage>
</organism>
<evidence type="ECO:0000313" key="7">
    <source>
        <dbReference type="EMBL" id="MDX8036785.1"/>
    </source>
</evidence>
<keyword evidence="8" id="KW-1185">Reference proteome</keyword>
<comment type="cofactor">
    <cofactor evidence="1">
        <name>FAD</name>
        <dbReference type="ChEBI" id="CHEBI:57692"/>
    </cofactor>
</comment>
<reference evidence="7 8" key="1">
    <citation type="submission" date="2023-11" db="EMBL/GenBank/DDBJ databases">
        <title>Lentzea sokolovensis, sp. nov., Lentzea kristufkii, sp. nov., and Lentzea miocenensis, sp. nov., rare actinobacteria from Sokolov Coal Basin, Miocene lacustrine sediment, Czech Republic.</title>
        <authorList>
            <person name="Lara A."/>
            <person name="Kotroba L."/>
            <person name="Nouioui I."/>
            <person name="Neumann-Schaal M."/>
            <person name="Mast Y."/>
            <person name="Chronakova A."/>
        </authorList>
    </citation>
    <scope>NUCLEOTIDE SEQUENCE [LARGE SCALE GENOMIC DNA]</scope>
    <source>
        <strain evidence="7 8">BCCO 10_0856</strain>
    </source>
</reference>
<feature type="domain" description="Photolyase/cryptochrome alpha/beta" evidence="6">
    <location>
        <begin position="5"/>
        <end position="127"/>
    </location>
</feature>
<evidence type="ECO:0000256" key="2">
    <source>
        <dbReference type="ARBA" id="ARBA00022630"/>
    </source>
</evidence>
<sequence length="415" mass="47870">MVSSSPSLVWFRRDLRTSDHPAILAAAERSPRALALFVLDDRLLKPSGQPRIDFMHRCLHALNDQLGGRLMVVHGDPVKAVPRVAKEIGAESVHITADCAPYGRRRDEAVEEALGDIELVRSGSPYAVTPGRVRKQDGTPFKVFTPFRNAWLDHGWRKPADTDASTLDWVKPEHSTKLPAIEEELPDAQQLWEEFRDERLEDYDNTRDRPDLDATSRMSAFLRWGVLHPRTLLQDCDGTFRSELAWREFYADVLWHKPETARENYDRKFDRMRHDNDEELFEAWTQGRTGYPIVDAGMRQLLREGFMHNRVRMIVASFLVKDLHLPWWWGARHFMKHLIDGDIASNQHNWQWVAGCGTDAAPFFRVFNPTTQAKKFDPDGAYVRRYAPDSPDIPPIVDHAVERQVALDRYQAVKS</sequence>
<keyword evidence="2 5" id="KW-0285">Flavoprotein</keyword>
<evidence type="ECO:0000256" key="4">
    <source>
        <dbReference type="ARBA" id="ARBA00022991"/>
    </source>
</evidence>
<name>A0ABU4TF17_9PSEU</name>